<dbReference type="Gene3D" id="1.10.1740.10">
    <property type="match status" value="1"/>
</dbReference>
<dbReference type="InterPro" id="IPR007627">
    <property type="entry name" value="RNA_pol_sigma70_r2"/>
</dbReference>
<dbReference type="GO" id="GO:0006352">
    <property type="term" value="P:DNA-templated transcription initiation"/>
    <property type="evidence" value="ECO:0007669"/>
    <property type="project" value="InterPro"/>
</dbReference>
<evidence type="ECO:0000256" key="1">
    <source>
        <dbReference type="ARBA" id="ARBA00010641"/>
    </source>
</evidence>
<comment type="similarity">
    <text evidence="1">Belongs to the sigma-70 factor family. ECF subfamily.</text>
</comment>
<dbReference type="KEGG" id="sdf:ACG33_04015"/>
<keyword evidence="2" id="KW-0805">Transcription regulation</keyword>
<dbReference type="Gene3D" id="1.10.10.10">
    <property type="entry name" value="Winged helix-like DNA-binding domain superfamily/Winged helix DNA-binding domain"/>
    <property type="match status" value="1"/>
</dbReference>
<dbReference type="CDD" id="cd06171">
    <property type="entry name" value="Sigma70_r4"/>
    <property type="match status" value="1"/>
</dbReference>
<sequence length="184" mass="21164">MARSAIRSRTIRDGRLASWFVEWRVPIRKWLSSRSSVPAADLDDVAQEVFLRLLRYSDDIVIDNPQGYLFRVAANVASEWRERARLRCPHDQNWLHDLSIEPANEPENAVARAVLGQHVRAAIDRLPPRQRTALLLHVNDGLTYMQIAERLGLSYRAVMRDLTRAYSRLRLQLNAEDPGGPNRC</sequence>
<dbReference type="InterPro" id="IPR014284">
    <property type="entry name" value="RNA_pol_sigma-70_dom"/>
</dbReference>
<dbReference type="Proteomes" id="UP000070250">
    <property type="component" value="Chromosome"/>
</dbReference>
<evidence type="ECO:0000256" key="5">
    <source>
        <dbReference type="ARBA" id="ARBA00023163"/>
    </source>
</evidence>
<gene>
    <name evidence="8" type="ORF">ACG33_04015</name>
</gene>
<dbReference type="SUPFAM" id="SSF88659">
    <property type="entry name" value="Sigma3 and sigma4 domains of RNA polymerase sigma factors"/>
    <property type="match status" value="1"/>
</dbReference>
<dbReference type="Pfam" id="PF04542">
    <property type="entry name" value="Sigma70_r2"/>
    <property type="match status" value="1"/>
</dbReference>
<organism evidence="8 9">
    <name type="scientific">Steroidobacter denitrificans</name>
    <dbReference type="NCBI Taxonomy" id="465721"/>
    <lineage>
        <taxon>Bacteria</taxon>
        <taxon>Pseudomonadati</taxon>
        <taxon>Pseudomonadota</taxon>
        <taxon>Gammaproteobacteria</taxon>
        <taxon>Steroidobacterales</taxon>
        <taxon>Steroidobacteraceae</taxon>
        <taxon>Steroidobacter</taxon>
    </lineage>
</organism>
<dbReference type="SUPFAM" id="SSF88946">
    <property type="entry name" value="Sigma2 domain of RNA polymerase sigma factors"/>
    <property type="match status" value="1"/>
</dbReference>
<keyword evidence="4" id="KW-0238">DNA-binding</keyword>
<keyword evidence="9" id="KW-1185">Reference proteome</keyword>
<dbReference type="InterPro" id="IPR036388">
    <property type="entry name" value="WH-like_DNA-bd_sf"/>
</dbReference>
<accession>A0A127F9K7</accession>
<evidence type="ECO:0000313" key="9">
    <source>
        <dbReference type="Proteomes" id="UP000070250"/>
    </source>
</evidence>
<evidence type="ECO:0000256" key="2">
    <source>
        <dbReference type="ARBA" id="ARBA00023015"/>
    </source>
</evidence>
<name>A0A127F9K7_STEDE</name>
<dbReference type="EMBL" id="CP011971">
    <property type="protein sequence ID" value="AMN46285.1"/>
    <property type="molecule type" value="Genomic_DNA"/>
</dbReference>
<evidence type="ECO:0000259" key="7">
    <source>
        <dbReference type="Pfam" id="PF08281"/>
    </source>
</evidence>
<evidence type="ECO:0000313" key="8">
    <source>
        <dbReference type="EMBL" id="AMN46285.1"/>
    </source>
</evidence>
<proteinExistence type="inferred from homology"/>
<dbReference type="PATRIC" id="fig|465721.4.peg.860"/>
<dbReference type="GO" id="GO:0003677">
    <property type="term" value="F:DNA binding"/>
    <property type="evidence" value="ECO:0007669"/>
    <property type="project" value="UniProtKB-KW"/>
</dbReference>
<evidence type="ECO:0000256" key="4">
    <source>
        <dbReference type="ARBA" id="ARBA00023125"/>
    </source>
</evidence>
<feature type="domain" description="RNA polymerase sigma factor 70 region 4 type 2" evidence="7">
    <location>
        <begin position="119"/>
        <end position="169"/>
    </location>
</feature>
<reference evidence="8 9" key="1">
    <citation type="submission" date="2015-06" db="EMBL/GenBank/DDBJ databases">
        <title>A Comprehensive Approach to Explore the Metabolic and Phylogenetic Diversity of Bacterial Steroid Degradation in the Environment: Testosterone as an Example.</title>
        <authorList>
            <person name="Yang F.-C."/>
            <person name="Chen Y.-L."/>
            <person name="Yu C.-P."/>
            <person name="Tang S.-L."/>
            <person name="Wang P.-H."/>
            <person name="Ismail W."/>
            <person name="Wang C.-H."/>
            <person name="Yang C.-Y."/>
            <person name="Chiang Y.-R."/>
        </authorList>
    </citation>
    <scope>NUCLEOTIDE SEQUENCE [LARGE SCALE GENOMIC DNA]</scope>
    <source>
        <strain evidence="8 9">DSM 18526</strain>
    </source>
</reference>
<dbReference type="STRING" id="465721.ACG33_04015"/>
<keyword evidence="3" id="KW-0731">Sigma factor</keyword>
<evidence type="ECO:0000256" key="3">
    <source>
        <dbReference type="ARBA" id="ARBA00023082"/>
    </source>
</evidence>
<dbReference type="RefSeq" id="WP_066918921.1">
    <property type="nucleotide sequence ID" value="NZ_CP011971.1"/>
</dbReference>
<dbReference type="GO" id="GO:0016987">
    <property type="term" value="F:sigma factor activity"/>
    <property type="evidence" value="ECO:0007669"/>
    <property type="project" value="UniProtKB-KW"/>
</dbReference>
<dbReference type="PANTHER" id="PTHR43133">
    <property type="entry name" value="RNA POLYMERASE ECF-TYPE SIGMA FACTO"/>
    <property type="match status" value="1"/>
</dbReference>
<dbReference type="AlphaFoldDB" id="A0A127F9K7"/>
<dbReference type="InterPro" id="IPR013249">
    <property type="entry name" value="RNA_pol_sigma70_r4_t2"/>
</dbReference>
<evidence type="ECO:0000259" key="6">
    <source>
        <dbReference type="Pfam" id="PF04542"/>
    </source>
</evidence>
<keyword evidence="5" id="KW-0804">Transcription</keyword>
<dbReference type="Pfam" id="PF08281">
    <property type="entry name" value="Sigma70_r4_2"/>
    <property type="match status" value="1"/>
</dbReference>
<dbReference type="InterPro" id="IPR013324">
    <property type="entry name" value="RNA_pol_sigma_r3/r4-like"/>
</dbReference>
<dbReference type="InterPro" id="IPR013325">
    <property type="entry name" value="RNA_pol_sigma_r2"/>
</dbReference>
<dbReference type="InterPro" id="IPR039425">
    <property type="entry name" value="RNA_pol_sigma-70-like"/>
</dbReference>
<protein>
    <submittedName>
        <fullName evidence="8">RNA polymerase sigma-70 factor, ECF subfamily</fullName>
    </submittedName>
</protein>
<dbReference type="PANTHER" id="PTHR43133:SF8">
    <property type="entry name" value="RNA POLYMERASE SIGMA FACTOR HI_1459-RELATED"/>
    <property type="match status" value="1"/>
</dbReference>
<feature type="domain" description="RNA polymerase sigma-70 region 2" evidence="6">
    <location>
        <begin position="38"/>
        <end position="85"/>
    </location>
</feature>
<dbReference type="NCBIfam" id="TIGR02937">
    <property type="entry name" value="sigma70-ECF"/>
    <property type="match status" value="1"/>
</dbReference>